<feature type="domain" description="Disease resistance R13L4/SHOC-2-like LRR" evidence="4">
    <location>
        <begin position="322"/>
        <end position="410"/>
    </location>
</feature>
<organism evidence="5 6">
    <name type="scientific">Digitaria exilis</name>
    <dbReference type="NCBI Taxonomy" id="1010633"/>
    <lineage>
        <taxon>Eukaryota</taxon>
        <taxon>Viridiplantae</taxon>
        <taxon>Streptophyta</taxon>
        <taxon>Embryophyta</taxon>
        <taxon>Tracheophyta</taxon>
        <taxon>Spermatophyta</taxon>
        <taxon>Magnoliopsida</taxon>
        <taxon>Liliopsida</taxon>
        <taxon>Poales</taxon>
        <taxon>Poaceae</taxon>
        <taxon>PACMAD clade</taxon>
        <taxon>Panicoideae</taxon>
        <taxon>Panicodae</taxon>
        <taxon>Paniceae</taxon>
        <taxon>Anthephorinae</taxon>
        <taxon>Digitaria</taxon>
    </lineage>
</organism>
<reference evidence="5" key="1">
    <citation type="submission" date="2020-07" db="EMBL/GenBank/DDBJ databases">
        <title>Genome sequence and genetic diversity analysis of an under-domesticated orphan crop, white fonio (Digitaria exilis).</title>
        <authorList>
            <person name="Bennetzen J.L."/>
            <person name="Chen S."/>
            <person name="Ma X."/>
            <person name="Wang X."/>
            <person name="Yssel A.E.J."/>
            <person name="Chaluvadi S.R."/>
            <person name="Johnson M."/>
            <person name="Gangashetty P."/>
            <person name="Hamidou F."/>
            <person name="Sanogo M.D."/>
            <person name="Zwaenepoel A."/>
            <person name="Wallace J."/>
            <person name="Van De Peer Y."/>
            <person name="Van Deynze A."/>
        </authorList>
    </citation>
    <scope>NUCLEOTIDE SEQUENCE</scope>
    <source>
        <tissue evidence="5">Leaves</tissue>
    </source>
</reference>
<dbReference type="Proteomes" id="UP000636709">
    <property type="component" value="Unassembled WGS sequence"/>
</dbReference>
<dbReference type="GO" id="GO:0043531">
    <property type="term" value="F:ADP binding"/>
    <property type="evidence" value="ECO:0007669"/>
    <property type="project" value="InterPro"/>
</dbReference>
<dbReference type="InterPro" id="IPR044974">
    <property type="entry name" value="Disease_R_plants"/>
</dbReference>
<dbReference type="Gene3D" id="1.10.10.10">
    <property type="entry name" value="Winged helix-like DNA-binding domain superfamily/Winged helix DNA-binding domain"/>
    <property type="match status" value="1"/>
</dbReference>
<keyword evidence="2" id="KW-0611">Plant defense</keyword>
<comment type="caution">
    <text evidence="5">The sequence shown here is derived from an EMBL/GenBank/DDBJ whole genome shotgun (WGS) entry which is preliminary data.</text>
</comment>
<dbReference type="Gene3D" id="3.80.10.10">
    <property type="entry name" value="Ribonuclease Inhibitor"/>
    <property type="match status" value="1"/>
</dbReference>
<keyword evidence="1" id="KW-0677">Repeat</keyword>
<dbReference type="AlphaFoldDB" id="A0A835KQN1"/>
<evidence type="ECO:0008006" key="7">
    <source>
        <dbReference type="Google" id="ProtNLM"/>
    </source>
</evidence>
<evidence type="ECO:0000313" key="5">
    <source>
        <dbReference type="EMBL" id="KAF8765913.1"/>
    </source>
</evidence>
<dbReference type="Pfam" id="PF23598">
    <property type="entry name" value="LRR_14"/>
    <property type="match status" value="1"/>
</dbReference>
<dbReference type="GO" id="GO:0098542">
    <property type="term" value="P:defense response to other organism"/>
    <property type="evidence" value="ECO:0007669"/>
    <property type="project" value="TreeGrafter"/>
</dbReference>
<dbReference type="PANTHER" id="PTHR23155:SF1135">
    <property type="entry name" value="OS08G0246300 PROTEIN"/>
    <property type="match status" value="1"/>
</dbReference>
<evidence type="ECO:0000313" key="6">
    <source>
        <dbReference type="Proteomes" id="UP000636709"/>
    </source>
</evidence>
<name>A0A835KQN1_9POAL</name>
<dbReference type="InterPro" id="IPR032675">
    <property type="entry name" value="LRR_dom_sf"/>
</dbReference>
<feature type="domain" description="Disease resistance protein winged helix" evidence="3">
    <location>
        <begin position="201"/>
        <end position="264"/>
    </location>
</feature>
<proteinExistence type="predicted"/>
<keyword evidence="6" id="KW-1185">Reference proteome</keyword>
<evidence type="ECO:0000259" key="4">
    <source>
        <dbReference type="Pfam" id="PF23598"/>
    </source>
</evidence>
<evidence type="ECO:0000256" key="1">
    <source>
        <dbReference type="ARBA" id="ARBA00022737"/>
    </source>
</evidence>
<dbReference type="InterPro" id="IPR036388">
    <property type="entry name" value="WH-like_DNA-bd_sf"/>
</dbReference>
<dbReference type="EMBL" id="JACEFO010000534">
    <property type="protein sequence ID" value="KAF8765913.1"/>
    <property type="molecule type" value="Genomic_DNA"/>
</dbReference>
<dbReference type="OrthoDB" id="691131at2759"/>
<dbReference type="PANTHER" id="PTHR23155">
    <property type="entry name" value="DISEASE RESISTANCE PROTEIN RP"/>
    <property type="match status" value="1"/>
</dbReference>
<dbReference type="Pfam" id="PF23559">
    <property type="entry name" value="WHD_DRP"/>
    <property type="match status" value="1"/>
</dbReference>
<evidence type="ECO:0000259" key="3">
    <source>
        <dbReference type="Pfam" id="PF23559"/>
    </source>
</evidence>
<protein>
    <recommendedName>
        <fullName evidence="7">NB-ARC domain-containing protein</fullName>
    </recommendedName>
</protein>
<gene>
    <name evidence="5" type="ORF">HU200_008035</name>
</gene>
<dbReference type="SUPFAM" id="SSF52540">
    <property type="entry name" value="P-loop containing nucleoside triphosphate hydrolases"/>
    <property type="match status" value="1"/>
</dbReference>
<dbReference type="InterPro" id="IPR055414">
    <property type="entry name" value="LRR_R13L4/SHOC2-like"/>
</dbReference>
<dbReference type="InterPro" id="IPR027417">
    <property type="entry name" value="P-loop_NTPase"/>
</dbReference>
<accession>A0A835KQN1</accession>
<sequence length="412" mass="48046">MICQPNIKDPVQGCHQYLQQVQEGKEKYCIVIDDLQSTEEWDLIRPTFESTEKQNSDNNIAIIIITNEEDVAIHCATEKKLVWNVKGLEVDNAIKLFDQVWLLATNSRWQQDQEEAERRHRNEQIRGILLQKCGGLPKVICVVAESWERVRNIKIRDNLVSKLEANAPHSTRRLGAMFTWLDSYFRNCPDSLKPCIFYLSIFPLNHTIRRRRLVRRWIAEGYFRNNKERTAEENGDMSFSKLVNLSMIQAPGTEVNYDGMPLCQVNGFLREYIISRLTEENLVFALEDHCRMDTQHTGRHLAIDNSWDRDRNVFESIDLSLLRSLTVFGKWESFIISNKMKLLRVLDLEDVSSGVRNRDVEQMVKQLPRLKFLSLRRCKEVTRVPDSLGHLKQLQTLDTRETSVTELPKSPS</sequence>
<dbReference type="SUPFAM" id="SSF52058">
    <property type="entry name" value="L domain-like"/>
    <property type="match status" value="1"/>
</dbReference>
<evidence type="ECO:0000256" key="2">
    <source>
        <dbReference type="ARBA" id="ARBA00022821"/>
    </source>
</evidence>
<dbReference type="InterPro" id="IPR058922">
    <property type="entry name" value="WHD_DRP"/>
</dbReference>